<keyword evidence="5" id="KW-1185">Reference proteome</keyword>
<dbReference type="InterPro" id="IPR007055">
    <property type="entry name" value="BON_dom"/>
</dbReference>
<dbReference type="AlphaFoldDB" id="A0A553H3E0"/>
<dbReference type="InterPro" id="IPR014004">
    <property type="entry name" value="Transpt-assoc_nodulatn_dom_bac"/>
</dbReference>
<dbReference type="Proteomes" id="UP000315235">
    <property type="component" value="Unassembled WGS sequence"/>
</dbReference>
<dbReference type="PANTHER" id="PTHR34606">
    <property type="entry name" value="BON DOMAIN-CONTAINING PROTEIN"/>
    <property type="match status" value="1"/>
</dbReference>
<dbReference type="PROSITE" id="PS50914">
    <property type="entry name" value="BON"/>
    <property type="match status" value="2"/>
</dbReference>
<dbReference type="Pfam" id="PF04972">
    <property type="entry name" value="BON"/>
    <property type="match status" value="2"/>
</dbReference>
<keyword evidence="1 2" id="KW-0732">Signal</keyword>
<gene>
    <name evidence="4" type="ORF">FM069_03535</name>
</gene>
<feature type="chain" id="PRO_5021949672" evidence="2">
    <location>
        <begin position="22"/>
        <end position="177"/>
    </location>
</feature>
<evidence type="ECO:0000313" key="5">
    <source>
        <dbReference type="Proteomes" id="UP000315235"/>
    </source>
</evidence>
<comment type="caution">
    <text evidence="4">The sequence shown here is derived from an EMBL/GenBank/DDBJ whole genome shotgun (WGS) entry which is preliminary data.</text>
</comment>
<evidence type="ECO:0000256" key="2">
    <source>
        <dbReference type="SAM" id="SignalP"/>
    </source>
</evidence>
<dbReference type="SMART" id="SM00749">
    <property type="entry name" value="BON"/>
    <property type="match status" value="2"/>
</dbReference>
<reference evidence="4 5" key="1">
    <citation type="submission" date="2019-07" db="EMBL/GenBank/DDBJ databases">
        <title>Pseudomonas mangiferae sp. nov., isolated from bark of mango tree in Thailand.</title>
        <authorList>
            <person name="Srisuk N."/>
            <person name="Anurat P."/>
        </authorList>
    </citation>
    <scope>NUCLEOTIDE SEQUENCE [LARGE SCALE GENOMIC DNA]</scope>
    <source>
        <strain evidence="4 5">DMKU_BBB3-04</strain>
    </source>
</reference>
<name>A0A553H3E0_9PSED</name>
<accession>A0A553H3E0</accession>
<evidence type="ECO:0000259" key="3">
    <source>
        <dbReference type="PROSITE" id="PS50914"/>
    </source>
</evidence>
<dbReference type="PROSITE" id="PS51257">
    <property type="entry name" value="PROKAR_LIPOPROTEIN"/>
    <property type="match status" value="1"/>
</dbReference>
<sequence length="177" mass="18825">MKRSPLLVACLAASLVLSGCARTIGKTIDDQFTPSKVSARIAETSPDLKTNSHIIVASYNGVVLLAGQTPTAELKSKAEEAARSVAGVKKLYNELQVMAPSSVSGLARMNDSTITSKLRTQMFADGNIPTSRIKVVTENGVVFLLGLVSRQEAALATNVVQQTSGVQKIVKLFEYTN</sequence>
<dbReference type="PANTHER" id="PTHR34606:SF4">
    <property type="entry name" value="OUTER MEMBRANE LIPOPROTEIN DOLP"/>
    <property type="match status" value="1"/>
</dbReference>
<proteinExistence type="predicted"/>
<dbReference type="Gene3D" id="3.30.1340.30">
    <property type="match status" value="1"/>
</dbReference>
<dbReference type="RefSeq" id="WP_143486900.1">
    <property type="nucleotide sequence ID" value="NZ_VJOY01000002.1"/>
</dbReference>
<feature type="signal peptide" evidence="2">
    <location>
        <begin position="1"/>
        <end position="21"/>
    </location>
</feature>
<feature type="domain" description="BON" evidence="3">
    <location>
        <begin position="110"/>
        <end position="177"/>
    </location>
</feature>
<dbReference type="EMBL" id="VJOY01000002">
    <property type="protein sequence ID" value="TRX76272.1"/>
    <property type="molecule type" value="Genomic_DNA"/>
</dbReference>
<protein>
    <submittedName>
        <fullName evidence="4">BON domain-containing protein</fullName>
    </submittedName>
</protein>
<organism evidence="4 5">
    <name type="scientific">Pseudomonas mangiferae</name>
    <dbReference type="NCBI Taxonomy" id="2593654"/>
    <lineage>
        <taxon>Bacteria</taxon>
        <taxon>Pseudomonadati</taxon>
        <taxon>Pseudomonadota</taxon>
        <taxon>Gammaproteobacteria</taxon>
        <taxon>Pseudomonadales</taxon>
        <taxon>Pseudomonadaceae</taxon>
        <taxon>Pseudomonas</taxon>
    </lineage>
</organism>
<feature type="domain" description="BON" evidence="3">
    <location>
        <begin position="29"/>
        <end position="99"/>
    </location>
</feature>
<dbReference type="OrthoDB" id="9783990at2"/>
<evidence type="ECO:0000313" key="4">
    <source>
        <dbReference type="EMBL" id="TRX76272.1"/>
    </source>
</evidence>
<evidence type="ECO:0000256" key="1">
    <source>
        <dbReference type="ARBA" id="ARBA00022729"/>
    </source>
</evidence>
<dbReference type="InterPro" id="IPR051686">
    <property type="entry name" value="Lipoprotein_DolP"/>
</dbReference>